<keyword evidence="1" id="KW-1003">Cell membrane</keyword>
<evidence type="ECO:0000256" key="1">
    <source>
        <dbReference type="HAMAP-Rule" id="MF_02062"/>
    </source>
</evidence>
<dbReference type="PANTHER" id="PTHR36178">
    <property type="entry name" value="SLR0625 PROTEIN"/>
    <property type="match status" value="1"/>
</dbReference>
<feature type="transmembrane region" description="Helical" evidence="1">
    <location>
        <begin position="275"/>
        <end position="294"/>
    </location>
</feature>
<feature type="transmembrane region" description="Helical" evidence="1">
    <location>
        <begin position="96"/>
        <end position="118"/>
    </location>
</feature>
<comment type="similarity">
    <text evidence="1">Belongs to the glutamate:Na(+) symporter (ESS) (TC 2.A.27) family.</text>
</comment>
<name>A0ABX9KEM7_9FUSO</name>
<feature type="transmembrane region" description="Helical" evidence="1">
    <location>
        <begin position="300"/>
        <end position="323"/>
    </location>
</feature>
<reference evidence="3 4" key="1">
    <citation type="submission" date="2018-08" db="EMBL/GenBank/DDBJ databases">
        <title>Draft genome sequence of Psychrilyobacter sp. strain SD5 isolated from Black Sea water.</title>
        <authorList>
            <person name="Yadav S."/>
            <person name="Villanueva L."/>
            <person name="Damste J.S.S."/>
        </authorList>
    </citation>
    <scope>NUCLEOTIDE SEQUENCE [LARGE SCALE GENOMIC DNA]</scope>
    <source>
        <strain evidence="3 4">SD5</strain>
    </source>
</reference>
<sequence length="398" mass="42442">MQVFQMDHISTLFMAIIVLLVGRFVRSKVGILRRFFIPVPVIGGVIFAVLTLVGHYTNTFEFSFDGTLKSLFMIAFFTTIGFMASFKLLAKGGIQVVIFLIAATALVILQDIVGISLAKVFGLPPLFGLAAGSIPLTGGHGTSGAFGPLLEQAGAAGATAVAIASATYGLVAGCLIGGPIGKRLMTKFNLKPSEELLKEEHADITNEDQSVEVTEHTFFNAATVIIVSMGIGSVLVGWLKQVGITLPIYIGPMLVAAVIRNISDSMKKELNHKEITIIGNTSLSLFLAMALMSMRLWDLAALAVPLVTILLVQTVLMGAFAYFVTFNVMGRDYDAAVMACGHCGFGMGATPNAIANMESFTAANYPSFKAFFVIPLVGALFIDFTNASIITFFMNMFG</sequence>
<dbReference type="NCBIfam" id="TIGR00210">
    <property type="entry name" value="gltS"/>
    <property type="match status" value="1"/>
</dbReference>
<keyword evidence="1" id="KW-0915">Sodium</keyword>
<proteinExistence type="inferred from homology"/>
<feature type="transmembrane region" description="Helical" evidence="1">
    <location>
        <begin position="155"/>
        <end position="178"/>
    </location>
</feature>
<evidence type="ECO:0000313" key="4">
    <source>
        <dbReference type="Proteomes" id="UP000263486"/>
    </source>
</evidence>
<organism evidence="3 4">
    <name type="scientific">Psychrilyobacter piezotolerans</name>
    <dbReference type="NCBI Taxonomy" id="2293438"/>
    <lineage>
        <taxon>Bacteria</taxon>
        <taxon>Fusobacteriati</taxon>
        <taxon>Fusobacteriota</taxon>
        <taxon>Fusobacteriia</taxon>
        <taxon>Fusobacteriales</taxon>
        <taxon>Fusobacteriaceae</taxon>
        <taxon>Psychrilyobacter</taxon>
    </lineage>
</organism>
<feature type="transmembrane region" description="Helical" evidence="1">
    <location>
        <begin position="244"/>
        <end position="263"/>
    </location>
</feature>
<comment type="function">
    <text evidence="1">Catalyzes the sodium-dependent transport of glutamate.</text>
</comment>
<evidence type="ECO:0000256" key="2">
    <source>
        <dbReference type="NCBIfam" id="TIGR00210"/>
    </source>
</evidence>
<keyword evidence="1" id="KW-0813">Transport</keyword>
<keyword evidence="1" id="KW-1133">Transmembrane helix</keyword>
<keyword evidence="1" id="KW-0739">Sodium transport</keyword>
<keyword evidence="4" id="KW-1185">Reference proteome</keyword>
<dbReference type="Pfam" id="PF03616">
    <property type="entry name" value="Glt_symporter"/>
    <property type="match status" value="1"/>
</dbReference>
<keyword evidence="1" id="KW-0769">Symport</keyword>
<comment type="caution">
    <text evidence="3">The sequence shown here is derived from an EMBL/GenBank/DDBJ whole genome shotgun (WGS) entry which is preliminary data.</text>
</comment>
<keyword evidence="1" id="KW-0406">Ion transport</keyword>
<comment type="subcellular location">
    <subcellularLocation>
        <location evidence="1">Cell membrane</location>
        <topology evidence="1">Multi-pass membrane protein</topology>
    </subcellularLocation>
</comment>
<evidence type="ECO:0000313" key="3">
    <source>
        <dbReference type="EMBL" id="REI40168.1"/>
    </source>
</evidence>
<gene>
    <name evidence="3" type="primary">gltS</name>
    <name evidence="3" type="ORF">DYH56_12030</name>
</gene>
<keyword evidence="1" id="KW-0029">Amino-acid transport</keyword>
<keyword evidence="1" id="KW-0812">Transmembrane</keyword>
<feature type="transmembrane region" description="Helical" evidence="1">
    <location>
        <begin position="37"/>
        <end position="56"/>
    </location>
</feature>
<dbReference type="HAMAP" id="MF_02062">
    <property type="entry name" value="GltS"/>
    <property type="match status" value="1"/>
</dbReference>
<dbReference type="EMBL" id="QUAJ01000023">
    <property type="protein sequence ID" value="REI40168.1"/>
    <property type="molecule type" value="Genomic_DNA"/>
</dbReference>
<feature type="transmembrane region" description="Helical" evidence="1">
    <location>
        <begin position="370"/>
        <end position="394"/>
    </location>
</feature>
<feature type="transmembrane region" description="Helical" evidence="1">
    <location>
        <begin position="218"/>
        <end position="238"/>
    </location>
</feature>
<dbReference type="PANTHER" id="PTHR36178:SF1">
    <property type="entry name" value="SODIUM_GLUTAMATE SYMPORTER"/>
    <property type="match status" value="1"/>
</dbReference>
<feature type="transmembrane region" description="Helical" evidence="1">
    <location>
        <begin position="335"/>
        <end position="355"/>
    </location>
</feature>
<keyword evidence="1" id="KW-0472">Membrane</keyword>
<accession>A0ABX9KEM7</accession>
<dbReference type="Proteomes" id="UP000263486">
    <property type="component" value="Unassembled WGS sequence"/>
</dbReference>
<feature type="transmembrane region" description="Helical" evidence="1">
    <location>
        <begin position="6"/>
        <end position="25"/>
    </location>
</feature>
<dbReference type="InterPro" id="IPR004445">
    <property type="entry name" value="GltS"/>
</dbReference>
<dbReference type="RefSeq" id="WP_114643116.1">
    <property type="nucleotide sequence ID" value="NZ_JAACIO010000023.1"/>
</dbReference>
<protein>
    <recommendedName>
        <fullName evidence="1 2">Sodium/glutamate symporter</fullName>
    </recommendedName>
</protein>
<feature type="transmembrane region" description="Helical" evidence="1">
    <location>
        <begin position="68"/>
        <end position="89"/>
    </location>
</feature>